<comment type="catalytic activity">
    <reaction evidence="5">
        <text>L-methionyl-tRNA(fMet) + (6R)-10-formyltetrahydrofolate = N-formyl-L-methionyl-tRNA(fMet) + (6S)-5,6,7,8-tetrahydrofolate + H(+)</text>
        <dbReference type="Rhea" id="RHEA:24380"/>
        <dbReference type="Rhea" id="RHEA-COMP:9952"/>
        <dbReference type="Rhea" id="RHEA-COMP:9953"/>
        <dbReference type="ChEBI" id="CHEBI:15378"/>
        <dbReference type="ChEBI" id="CHEBI:57453"/>
        <dbReference type="ChEBI" id="CHEBI:78530"/>
        <dbReference type="ChEBI" id="CHEBI:78844"/>
        <dbReference type="ChEBI" id="CHEBI:195366"/>
        <dbReference type="EC" id="2.1.2.9"/>
    </reaction>
</comment>
<reference evidence="8 9" key="1">
    <citation type="submission" date="2019-03" db="EMBL/GenBank/DDBJ databases">
        <title>Genomic Encyclopedia of Archaeal and Bacterial Type Strains, Phase II (KMG-II): from individual species to whole genera.</title>
        <authorList>
            <person name="Goeker M."/>
        </authorList>
    </citation>
    <scope>NUCLEOTIDE SEQUENCE [LARGE SCALE GENOMIC DNA]</scope>
    <source>
        <strain evidence="8 9">ATCC 35214</strain>
    </source>
</reference>
<evidence type="ECO:0000313" key="8">
    <source>
        <dbReference type="EMBL" id="TDV23276.1"/>
    </source>
</evidence>
<dbReference type="AlphaFoldDB" id="A0A4R7UC27"/>
<gene>
    <name evidence="5" type="primary">fmt</name>
    <name evidence="8" type="ORF">BCF59_0622</name>
</gene>
<evidence type="ECO:0000256" key="2">
    <source>
        <dbReference type="ARBA" id="ARBA00012261"/>
    </source>
</evidence>
<dbReference type="SUPFAM" id="SSF53328">
    <property type="entry name" value="Formyltransferase"/>
    <property type="match status" value="1"/>
</dbReference>
<evidence type="ECO:0000259" key="7">
    <source>
        <dbReference type="Pfam" id="PF02911"/>
    </source>
</evidence>
<dbReference type="Pfam" id="PF00551">
    <property type="entry name" value="Formyl_trans_N"/>
    <property type="match status" value="1"/>
</dbReference>
<feature type="domain" description="Formyl transferase C-terminal" evidence="7">
    <location>
        <begin position="200"/>
        <end position="254"/>
    </location>
</feature>
<dbReference type="HAMAP" id="MF_00182">
    <property type="entry name" value="Formyl_trans"/>
    <property type="match status" value="1"/>
</dbReference>
<dbReference type="OrthoDB" id="9802815at2"/>
<dbReference type="InterPro" id="IPR036477">
    <property type="entry name" value="Formyl_transf_N_sf"/>
</dbReference>
<dbReference type="PANTHER" id="PTHR11138">
    <property type="entry name" value="METHIONYL-TRNA FORMYLTRANSFERASE"/>
    <property type="match status" value="1"/>
</dbReference>
<evidence type="ECO:0000256" key="4">
    <source>
        <dbReference type="ARBA" id="ARBA00022917"/>
    </source>
</evidence>
<dbReference type="InterPro" id="IPR005793">
    <property type="entry name" value="Formyl_trans_C"/>
</dbReference>
<dbReference type="CDD" id="cd08646">
    <property type="entry name" value="FMT_core_Met-tRNA-FMT_N"/>
    <property type="match status" value="1"/>
</dbReference>
<evidence type="ECO:0000256" key="5">
    <source>
        <dbReference type="HAMAP-Rule" id="MF_00182"/>
    </source>
</evidence>
<feature type="domain" description="Formyl transferase N-terminal" evidence="6">
    <location>
        <begin position="7"/>
        <end position="175"/>
    </location>
</feature>
<evidence type="ECO:0000259" key="6">
    <source>
        <dbReference type="Pfam" id="PF00551"/>
    </source>
</evidence>
<accession>A0A4R7UC27</accession>
<dbReference type="Pfam" id="PF02911">
    <property type="entry name" value="Formyl_trans_C"/>
    <property type="match status" value="1"/>
</dbReference>
<dbReference type="GO" id="GO:0005829">
    <property type="term" value="C:cytosol"/>
    <property type="evidence" value="ECO:0007669"/>
    <property type="project" value="TreeGrafter"/>
</dbReference>
<name>A0A4R7UC27_9BACT</name>
<evidence type="ECO:0000313" key="9">
    <source>
        <dbReference type="Proteomes" id="UP000295757"/>
    </source>
</evidence>
<dbReference type="InterPro" id="IPR041711">
    <property type="entry name" value="Met-tRNA-FMT_N"/>
</dbReference>
<feature type="binding site" evidence="5">
    <location>
        <begin position="106"/>
        <end position="109"/>
    </location>
    <ligand>
        <name>(6S)-5,6,7,8-tetrahydrofolate</name>
        <dbReference type="ChEBI" id="CHEBI:57453"/>
    </ligand>
</feature>
<dbReference type="Gene3D" id="3.40.50.12230">
    <property type="match status" value="1"/>
</dbReference>
<comment type="similarity">
    <text evidence="1 5">Belongs to the Fmt family.</text>
</comment>
<evidence type="ECO:0000256" key="1">
    <source>
        <dbReference type="ARBA" id="ARBA00010699"/>
    </source>
</evidence>
<dbReference type="InterPro" id="IPR011034">
    <property type="entry name" value="Formyl_transferase-like_C_sf"/>
</dbReference>
<dbReference type="Proteomes" id="UP000295757">
    <property type="component" value="Unassembled WGS sequence"/>
</dbReference>
<keyword evidence="9" id="KW-1185">Reference proteome</keyword>
<dbReference type="EMBL" id="SOCN01000003">
    <property type="protein sequence ID" value="TDV23276.1"/>
    <property type="molecule type" value="Genomic_DNA"/>
</dbReference>
<dbReference type="SUPFAM" id="SSF50486">
    <property type="entry name" value="FMT C-terminal domain-like"/>
    <property type="match status" value="1"/>
</dbReference>
<evidence type="ECO:0000256" key="3">
    <source>
        <dbReference type="ARBA" id="ARBA00022679"/>
    </source>
</evidence>
<proteinExistence type="inferred from homology"/>
<comment type="caution">
    <text evidence="8">The sequence shown here is derived from an EMBL/GenBank/DDBJ whole genome shotgun (WGS) entry which is preliminary data.</text>
</comment>
<sequence length="278" mass="31600">MKIILAGTPEFAIKPFEAIIKNFNVVAIVSQPDRPAKRGYKLQPTATKLLAQKYQIPLYQPEKIGDIYQELQNLNADILLTCAFGQYIPMKVLKLPKIASINIHGSLLPKYRGAAPIQHSLLNNDSVTGLSLIYMTKEFDAGDILFEAEIDINQRDTSDSLFKKLSQLAAENIVEWLNKISKNEIQPKKQDTKLVVLSPKLDKADALLTFQLTKQEAFNKIRAFSSNPGAYIMYQNRRLKVFYAYYEPIKNAIELKFSDGSLYASDYQFESKKRVILK</sequence>
<dbReference type="EC" id="2.1.2.9" evidence="2 5"/>
<dbReference type="InterPro" id="IPR002376">
    <property type="entry name" value="Formyl_transf_N"/>
</dbReference>
<keyword evidence="3 5" id="KW-0808">Transferase</keyword>
<dbReference type="InterPro" id="IPR005794">
    <property type="entry name" value="Fmt"/>
</dbReference>
<dbReference type="NCBIfam" id="TIGR00460">
    <property type="entry name" value="fmt"/>
    <property type="match status" value="1"/>
</dbReference>
<comment type="function">
    <text evidence="5">Attaches a formyl group to the free amino group of methionyl-tRNA(fMet). The formyl group appears to play a dual role in the initiator identity of N-formylmethionyl-tRNA by promoting its recognition by IF2 and preventing the misappropriation of this tRNA by the elongation apparatus.</text>
</comment>
<dbReference type="PANTHER" id="PTHR11138:SF5">
    <property type="entry name" value="METHIONYL-TRNA FORMYLTRANSFERASE, MITOCHONDRIAL"/>
    <property type="match status" value="1"/>
</dbReference>
<protein>
    <recommendedName>
        <fullName evidence="2 5">Methionyl-tRNA formyltransferase</fullName>
        <ecNumber evidence="2 5">2.1.2.9</ecNumber>
    </recommendedName>
</protein>
<organism evidence="8 9">
    <name type="scientific">Mycoplasmopsis mustelae</name>
    <dbReference type="NCBI Taxonomy" id="171289"/>
    <lineage>
        <taxon>Bacteria</taxon>
        <taxon>Bacillati</taxon>
        <taxon>Mycoplasmatota</taxon>
        <taxon>Mycoplasmoidales</taxon>
        <taxon>Metamycoplasmataceae</taxon>
        <taxon>Mycoplasmopsis</taxon>
    </lineage>
</organism>
<dbReference type="RefSeq" id="WP_134111113.1">
    <property type="nucleotide sequence ID" value="NZ_SOCN01000003.1"/>
</dbReference>
<dbReference type="GO" id="GO:0004479">
    <property type="term" value="F:methionyl-tRNA formyltransferase activity"/>
    <property type="evidence" value="ECO:0007669"/>
    <property type="project" value="UniProtKB-UniRule"/>
</dbReference>
<keyword evidence="4 5" id="KW-0648">Protein biosynthesis</keyword>